<evidence type="ECO:0000313" key="4">
    <source>
        <dbReference type="Proteomes" id="UP001168098"/>
    </source>
</evidence>
<evidence type="ECO:0000256" key="2">
    <source>
        <dbReference type="ARBA" id="ARBA00022737"/>
    </source>
</evidence>
<dbReference type="AlphaFoldDB" id="A0AA38ZPS2"/>
<keyword evidence="1" id="KW-0853">WD repeat</keyword>
<organism evidence="3 4">
    <name type="scientific">Vitis rotundifolia</name>
    <name type="common">Muscadine grape</name>
    <dbReference type="NCBI Taxonomy" id="103349"/>
    <lineage>
        <taxon>Eukaryota</taxon>
        <taxon>Viridiplantae</taxon>
        <taxon>Streptophyta</taxon>
        <taxon>Embryophyta</taxon>
        <taxon>Tracheophyta</taxon>
        <taxon>Spermatophyta</taxon>
        <taxon>Magnoliopsida</taxon>
        <taxon>eudicotyledons</taxon>
        <taxon>Gunneridae</taxon>
        <taxon>Pentapetalae</taxon>
        <taxon>rosids</taxon>
        <taxon>Vitales</taxon>
        <taxon>Vitaceae</taxon>
        <taxon>Viteae</taxon>
        <taxon>Vitis</taxon>
    </lineage>
</organism>
<gene>
    <name evidence="3" type="ORF">PVL29_011948</name>
</gene>
<reference evidence="3 4" key="1">
    <citation type="journal article" date="2023" name="BMC Biotechnol.">
        <title>Vitis rotundifolia cv Carlos genome sequencing.</title>
        <authorList>
            <person name="Huff M."/>
            <person name="Hulse-Kemp A."/>
            <person name="Scheffler B."/>
            <person name="Youngblood R."/>
            <person name="Simpson S."/>
            <person name="Babiker E."/>
            <person name="Staton M."/>
        </authorList>
    </citation>
    <scope>NUCLEOTIDE SEQUENCE [LARGE SCALE GENOMIC DNA]</scope>
    <source>
        <tissue evidence="3">Leaf</tissue>
    </source>
</reference>
<accession>A0AA38ZPS2</accession>
<dbReference type="EMBL" id="JARBHA010000009">
    <property type="protein sequence ID" value="KAJ9693036.1"/>
    <property type="molecule type" value="Genomic_DNA"/>
</dbReference>
<name>A0AA38ZPS2_VITRO</name>
<dbReference type="PANTHER" id="PTHR10971">
    <property type="entry name" value="MRNA EXPORT FACTOR AND BUB3"/>
    <property type="match status" value="1"/>
</dbReference>
<keyword evidence="2" id="KW-0677">Repeat</keyword>
<dbReference type="Proteomes" id="UP001168098">
    <property type="component" value="Unassembled WGS sequence"/>
</dbReference>
<proteinExistence type="predicted"/>
<keyword evidence="4" id="KW-1185">Reference proteome</keyword>
<sequence>MEGSCLQFQNPIRDVISRIRFAPQSNNLLISSWDCRLKAPTDSALLDCCFQNGSIAFSIMLWDTCMKKAPGCVKILGTEVESMSLSVFNLLVSVGASVNTYDLRMSAAGGTSDGVSARENASKAFFFISGRGHFRSFKQISGIGNGRTNCSCHDRGFVRCVRQHIS</sequence>
<comment type="caution">
    <text evidence="3">The sequence shown here is derived from an EMBL/GenBank/DDBJ whole genome shotgun (WGS) entry which is preliminary data.</text>
</comment>
<protein>
    <submittedName>
        <fullName evidence="3">Uncharacterized protein</fullName>
    </submittedName>
</protein>
<evidence type="ECO:0000256" key="1">
    <source>
        <dbReference type="ARBA" id="ARBA00022574"/>
    </source>
</evidence>
<evidence type="ECO:0000313" key="3">
    <source>
        <dbReference type="EMBL" id="KAJ9693036.1"/>
    </source>
</evidence>